<evidence type="ECO:0000256" key="1">
    <source>
        <dbReference type="ARBA" id="ARBA00004167"/>
    </source>
</evidence>
<dbReference type="SMART" id="SM00408">
    <property type="entry name" value="IGc2"/>
    <property type="match status" value="1"/>
</dbReference>
<keyword evidence="5" id="KW-0677">Repeat</keyword>
<dbReference type="AlphaFoldDB" id="A0A4W6F0F9"/>
<dbReference type="PANTHER" id="PTHR45080">
    <property type="entry name" value="CONTACTIN 5"/>
    <property type="match status" value="1"/>
</dbReference>
<dbReference type="InterPro" id="IPR003598">
    <property type="entry name" value="Ig_sub2"/>
</dbReference>
<dbReference type="SUPFAM" id="SSF48726">
    <property type="entry name" value="Immunoglobulin"/>
    <property type="match status" value="1"/>
</dbReference>
<evidence type="ECO:0000313" key="11">
    <source>
        <dbReference type="Ensembl" id="ENSLCAP00010043829.1"/>
    </source>
</evidence>
<reference evidence="12" key="1">
    <citation type="submission" date="2015-09" db="EMBL/GenBank/DDBJ databases">
        <authorList>
            <person name="Sai Rama Sridatta P."/>
        </authorList>
    </citation>
    <scope>NUCLEOTIDE SEQUENCE [LARGE SCALE GENOMIC DNA]</scope>
</reference>
<dbReference type="InterPro" id="IPR050958">
    <property type="entry name" value="Cell_Adh-Cytoskel_Orgn"/>
</dbReference>
<evidence type="ECO:0000259" key="10">
    <source>
        <dbReference type="PROSITE" id="PS50835"/>
    </source>
</evidence>
<keyword evidence="12" id="KW-1185">Reference proteome</keyword>
<dbReference type="STRING" id="8187.ENSLCAP00010043829"/>
<dbReference type="InParanoid" id="A0A4W6F0F9"/>
<dbReference type="InterPro" id="IPR007110">
    <property type="entry name" value="Ig-like_dom"/>
</dbReference>
<keyword evidence="7" id="KW-0472">Membrane</keyword>
<feature type="domain" description="Ig-like" evidence="10">
    <location>
        <begin position="6"/>
        <end position="97"/>
    </location>
</feature>
<sequence>MMTSPPAFTDDRQYHVVKVQQGATAKIRCQATGDPAPTVTWYSPGRRVIPRSLGSGYYFERVVVVSDGTLEVRLAQKADTGNYTCRASNSAGEKSMVVGLEVQALNYGMSVFCAGE</sequence>
<reference evidence="11" key="2">
    <citation type="submission" date="2025-08" db="UniProtKB">
        <authorList>
            <consortium name="Ensembl"/>
        </authorList>
    </citation>
    <scope>IDENTIFICATION</scope>
</reference>
<evidence type="ECO:0000313" key="12">
    <source>
        <dbReference type="Proteomes" id="UP000314980"/>
    </source>
</evidence>
<evidence type="ECO:0000256" key="5">
    <source>
        <dbReference type="ARBA" id="ARBA00022737"/>
    </source>
</evidence>
<dbReference type="Proteomes" id="UP000314980">
    <property type="component" value="Unassembled WGS sequence"/>
</dbReference>
<accession>A0A4W6F0F9</accession>
<dbReference type="Ensembl" id="ENSLCAT00010044907.1">
    <property type="protein sequence ID" value="ENSLCAP00010043829.1"/>
    <property type="gene ID" value="ENSLCAG00010020409.1"/>
</dbReference>
<evidence type="ECO:0000256" key="4">
    <source>
        <dbReference type="ARBA" id="ARBA00022729"/>
    </source>
</evidence>
<dbReference type="InterPro" id="IPR013098">
    <property type="entry name" value="Ig_I-set"/>
</dbReference>
<keyword evidence="2" id="KW-0433">Leucine-rich repeat</keyword>
<reference evidence="11" key="3">
    <citation type="submission" date="2025-09" db="UniProtKB">
        <authorList>
            <consortium name="Ensembl"/>
        </authorList>
    </citation>
    <scope>IDENTIFICATION</scope>
</reference>
<dbReference type="GO" id="GO:0005886">
    <property type="term" value="C:plasma membrane"/>
    <property type="evidence" value="ECO:0007669"/>
    <property type="project" value="TreeGrafter"/>
</dbReference>
<dbReference type="Pfam" id="PF07679">
    <property type="entry name" value="I-set"/>
    <property type="match status" value="1"/>
</dbReference>
<keyword evidence="3" id="KW-0812">Transmembrane</keyword>
<dbReference type="Gene3D" id="2.60.40.10">
    <property type="entry name" value="Immunoglobulins"/>
    <property type="match status" value="1"/>
</dbReference>
<keyword evidence="4" id="KW-0732">Signal</keyword>
<dbReference type="GO" id="GO:0007156">
    <property type="term" value="P:homophilic cell adhesion via plasma membrane adhesion molecules"/>
    <property type="evidence" value="ECO:0007669"/>
    <property type="project" value="TreeGrafter"/>
</dbReference>
<dbReference type="PROSITE" id="PS50835">
    <property type="entry name" value="IG_LIKE"/>
    <property type="match status" value="1"/>
</dbReference>
<name>A0A4W6F0F9_LATCA</name>
<keyword evidence="6" id="KW-1133">Transmembrane helix</keyword>
<evidence type="ECO:0000256" key="6">
    <source>
        <dbReference type="ARBA" id="ARBA00022989"/>
    </source>
</evidence>
<dbReference type="InterPro" id="IPR036179">
    <property type="entry name" value="Ig-like_dom_sf"/>
</dbReference>
<evidence type="ECO:0000256" key="3">
    <source>
        <dbReference type="ARBA" id="ARBA00022692"/>
    </source>
</evidence>
<evidence type="ECO:0000256" key="9">
    <source>
        <dbReference type="ARBA" id="ARBA00023319"/>
    </source>
</evidence>
<keyword evidence="9" id="KW-0393">Immunoglobulin domain</keyword>
<evidence type="ECO:0000256" key="8">
    <source>
        <dbReference type="ARBA" id="ARBA00023157"/>
    </source>
</evidence>
<comment type="subcellular location">
    <subcellularLocation>
        <location evidence="1">Membrane</location>
        <topology evidence="1">Single-pass membrane protein</topology>
    </subcellularLocation>
</comment>
<evidence type="ECO:0000256" key="2">
    <source>
        <dbReference type="ARBA" id="ARBA00022614"/>
    </source>
</evidence>
<dbReference type="GeneTree" id="ENSGT00940000159942"/>
<dbReference type="InterPro" id="IPR013783">
    <property type="entry name" value="Ig-like_fold"/>
</dbReference>
<dbReference type="FunFam" id="2.60.40.10:FF:000076">
    <property type="entry name" value="Leucine-rich repeat and Ig domain-containing 4"/>
    <property type="match status" value="1"/>
</dbReference>
<dbReference type="SMART" id="SM00409">
    <property type="entry name" value="IG"/>
    <property type="match status" value="1"/>
</dbReference>
<dbReference type="InterPro" id="IPR003599">
    <property type="entry name" value="Ig_sub"/>
</dbReference>
<dbReference type="PANTHER" id="PTHR45080:SF8">
    <property type="entry name" value="IG-LIKE DOMAIN-CONTAINING PROTEIN"/>
    <property type="match status" value="1"/>
</dbReference>
<keyword evidence="8" id="KW-1015">Disulfide bond</keyword>
<proteinExistence type="predicted"/>
<organism evidence="11 12">
    <name type="scientific">Lates calcarifer</name>
    <name type="common">Barramundi</name>
    <name type="synonym">Holocentrus calcarifer</name>
    <dbReference type="NCBI Taxonomy" id="8187"/>
    <lineage>
        <taxon>Eukaryota</taxon>
        <taxon>Metazoa</taxon>
        <taxon>Chordata</taxon>
        <taxon>Craniata</taxon>
        <taxon>Vertebrata</taxon>
        <taxon>Euteleostomi</taxon>
        <taxon>Actinopterygii</taxon>
        <taxon>Neopterygii</taxon>
        <taxon>Teleostei</taxon>
        <taxon>Neoteleostei</taxon>
        <taxon>Acanthomorphata</taxon>
        <taxon>Carangaria</taxon>
        <taxon>Carangaria incertae sedis</taxon>
        <taxon>Centropomidae</taxon>
        <taxon>Lates</taxon>
    </lineage>
</organism>
<protein>
    <recommendedName>
        <fullName evidence="10">Ig-like domain-containing protein</fullName>
    </recommendedName>
</protein>
<evidence type="ECO:0000256" key="7">
    <source>
        <dbReference type="ARBA" id="ARBA00023136"/>
    </source>
</evidence>